<dbReference type="Gene3D" id="3.60.40.10">
    <property type="entry name" value="PPM-type phosphatase domain"/>
    <property type="match status" value="1"/>
</dbReference>
<dbReference type="EMBL" id="PZJG01000003">
    <property type="protein sequence ID" value="RAK49424.1"/>
    <property type="molecule type" value="Genomic_DNA"/>
</dbReference>
<dbReference type="AlphaFoldDB" id="A0A328A6E5"/>
<gene>
    <name evidence="1" type="ORF">BHX94_06320</name>
</gene>
<comment type="caution">
    <text evidence="1">The sequence shown here is derived from an EMBL/GenBank/DDBJ whole genome shotgun (WGS) entry which is preliminary data.</text>
</comment>
<evidence type="ECO:0008006" key="3">
    <source>
        <dbReference type="Google" id="ProtNLM"/>
    </source>
</evidence>
<evidence type="ECO:0000313" key="2">
    <source>
        <dbReference type="Proteomes" id="UP000249579"/>
    </source>
</evidence>
<accession>A0A328A6E5</accession>
<dbReference type="RefSeq" id="WP_111745461.1">
    <property type="nucleotide sequence ID" value="NZ_DALZDE010000003.1"/>
</dbReference>
<sequence>MITSVLAQGVGIMNEDAVVMNEAANIYGVIDGVTSLKGILIDNITPGKRAADAVKASFEQVDNSITLNNATELANASIQTEMEALNIAINHPKDRFQCCHAVVKLHDNIADYTSSADCVIYTITKDNKVNQIVPDYSKKNESDRVRYWQDKYPGVYESDILPEEMIEAIDNAKSTANIPGGYSVMNGDVNFNQSYNRGQFDITNLSHILMTTDGFFDIERLGFEKFVQKFIHDGLDAMLDYMITKELEDIEKIHYPRVKLHDDKAAVLITF</sequence>
<dbReference type="Proteomes" id="UP000249579">
    <property type="component" value="Unassembled WGS sequence"/>
</dbReference>
<dbReference type="InterPro" id="IPR036457">
    <property type="entry name" value="PPM-type-like_dom_sf"/>
</dbReference>
<proteinExistence type="predicted"/>
<protein>
    <recommendedName>
        <fullName evidence="3">Protein phosphatase 2C domain-containing protein</fullName>
    </recommendedName>
</protein>
<organism evidence="1 2">
    <name type="scientific">Macrococcoides bohemicum</name>
    <dbReference type="NCBI Taxonomy" id="1903056"/>
    <lineage>
        <taxon>Bacteria</taxon>
        <taxon>Bacillati</taxon>
        <taxon>Bacillota</taxon>
        <taxon>Bacilli</taxon>
        <taxon>Bacillales</taxon>
        <taxon>Staphylococcaceae</taxon>
        <taxon>Macrococcoides</taxon>
    </lineage>
</organism>
<dbReference type="OrthoDB" id="1755431at2"/>
<reference evidence="1 2" key="1">
    <citation type="journal article" date="2018" name="Front. Microbiol.">
        <title>Description and Comparative Genomics of Macrococcus caseolyticus subsp. hominis subsp. nov., Macrococcus goetzii sp. nov., Macrococcus epidermidis sp. nov., and Macrococcus bohemicus sp. nov., Novel Macrococci From Human Clinical Material With Virulence Potential and Suspected Uptake of Foreign DNA by Natural Transformation.</title>
        <authorList>
            <person name="Maslanova I."/>
            <person name="Wertheimer Z."/>
            <person name="Sedlacek I."/>
            <person name="Svec P."/>
            <person name="Indrakova A."/>
            <person name="Kovarovic V."/>
            <person name="Schumann P."/>
            <person name="Sproer C."/>
            <person name="Kralova S."/>
            <person name="Sedo O."/>
            <person name="Kristofova L."/>
            <person name="Vrbovska V."/>
            <person name="Fuzik T."/>
            <person name="Petras P."/>
            <person name="Zdrahal Z."/>
            <person name="Ruzickova V."/>
            <person name="Doskar J."/>
            <person name="Pantucek R."/>
        </authorList>
    </citation>
    <scope>NUCLEOTIDE SEQUENCE [LARGE SCALE GENOMIC DNA]</scope>
    <source>
        <strain evidence="1 2">03/115</strain>
    </source>
</reference>
<dbReference type="SUPFAM" id="SSF81606">
    <property type="entry name" value="PP2C-like"/>
    <property type="match status" value="1"/>
</dbReference>
<evidence type="ECO:0000313" key="1">
    <source>
        <dbReference type="EMBL" id="RAK49424.1"/>
    </source>
</evidence>
<name>A0A328A6E5_9STAP</name>